<dbReference type="PANTHER" id="PTHR33884:SF3">
    <property type="entry name" value="UPF0410 PROTEIN YMGE"/>
    <property type="match status" value="1"/>
</dbReference>
<evidence type="ECO:0000313" key="9">
    <source>
        <dbReference type="Proteomes" id="UP000218238"/>
    </source>
</evidence>
<gene>
    <name evidence="8" type="ORF">CK510_07590</name>
</gene>
<evidence type="ECO:0000256" key="1">
    <source>
        <dbReference type="ARBA" id="ARBA00004651"/>
    </source>
</evidence>
<keyword evidence="3" id="KW-1003">Cell membrane</keyword>
<dbReference type="AlphaFoldDB" id="A0A2A2TLQ2"/>
<dbReference type="InterPro" id="IPR007341">
    <property type="entry name" value="Transgly_assoc"/>
</dbReference>
<dbReference type="EMBL" id="NTFS01000057">
    <property type="protein sequence ID" value="PAX58405.1"/>
    <property type="molecule type" value="Genomic_DNA"/>
</dbReference>
<evidence type="ECO:0000256" key="4">
    <source>
        <dbReference type="ARBA" id="ARBA00022692"/>
    </source>
</evidence>
<keyword evidence="6 7" id="KW-0472">Membrane</keyword>
<reference evidence="8 9" key="1">
    <citation type="submission" date="2017-08" db="EMBL/GenBank/DDBJ databases">
        <title>Draft genome sequence of filamentous cyanobacterium Calothrix elsteri CCALA 953.</title>
        <authorList>
            <person name="Gagunashvili A.N."/>
            <person name="Elster J."/>
            <person name="Andresson O.S."/>
        </authorList>
    </citation>
    <scope>NUCLEOTIDE SEQUENCE [LARGE SCALE GENOMIC DNA]</scope>
    <source>
        <strain evidence="8 9">CCALA 953</strain>
    </source>
</reference>
<organism evidence="8 9">
    <name type="scientific">Brunnivagina elsteri CCALA 953</name>
    <dbReference type="NCBI Taxonomy" id="987040"/>
    <lineage>
        <taxon>Bacteria</taxon>
        <taxon>Bacillati</taxon>
        <taxon>Cyanobacteriota</taxon>
        <taxon>Cyanophyceae</taxon>
        <taxon>Nostocales</taxon>
        <taxon>Calotrichaceae</taxon>
        <taxon>Brunnivagina</taxon>
    </lineage>
</organism>
<evidence type="ECO:0000256" key="3">
    <source>
        <dbReference type="ARBA" id="ARBA00022475"/>
    </source>
</evidence>
<proteinExistence type="inferred from homology"/>
<dbReference type="Proteomes" id="UP000218238">
    <property type="component" value="Unassembled WGS sequence"/>
</dbReference>
<sequence>MSGIIAWLVLGLIAGALAKLLYPGSQGGGIFSTIGLGILGALIGGYLGKVLLGSGAAATASVGGLSIGSIIFAVLGAMLLIFIWGLVARRAV</sequence>
<dbReference type="GO" id="GO:0005886">
    <property type="term" value="C:plasma membrane"/>
    <property type="evidence" value="ECO:0007669"/>
    <property type="project" value="UniProtKB-SubCell"/>
</dbReference>
<comment type="subcellular location">
    <subcellularLocation>
        <location evidence="1">Cell membrane</location>
        <topology evidence="1">Multi-pass membrane protein</topology>
    </subcellularLocation>
</comment>
<evidence type="ECO:0000256" key="7">
    <source>
        <dbReference type="SAM" id="Phobius"/>
    </source>
</evidence>
<dbReference type="RefSeq" id="WP_095721126.1">
    <property type="nucleotide sequence ID" value="NZ_NTFS01000057.1"/>
</dbReference>
<evidence type="ECO:0000256" key="5">
    <source>
        <dbReference type="ARBA" id="ARBA00022989"/>
    </source>
</evidence>
<comment type="similarity">
    <text evidence="2">Belongs to the UPF0410 family.</text>
</comment>
<evidence type="ECO:0000256" key="2">
    <source>
        <dbReference type="ARBA" id="ARBA00011006"/>
    </source>
</evidence>
<dbReference type="PANTHER" id="PTHR33884">
    <property type="entry name" value="UPF0410 PROTEIN YMGE"/>
    <property type="match status" value="1"/>
</dbReference>
<keyword evidence="4 7" id="KW-0812">Transmembrane</keyword>
<feature type="transmembrane region" description="Helical" evidence="7">
    <location>
        <begin position="28"/>
        <end position="48"/>
    </location>
</feature>
<protein>
    <submittedName>
        <fullName evidence="8">GlsB/YeaQ/YmgE family stress response membrane protein</fullName>
    </submittedName>
</protein>
<accession>A0A2A2TLQ2</accession>
<feature type="transmembrane region" description="Helical" evidence="7">
    <location>
        <begin position="60"/>
        <end position="87"/>
    </location>
</feature>
<name>A0A2A2TLQ2_9CYAN</name>
<evidence type="ECO:0000256" key="6">
    <source>
        <dbReference type="ARBA" id="ARBA00023136"/>
    </source>
</evidence>
<keyword evidence="5 7" id="KW-1133">Transmembrane helix</keyword>
<keyword evidence="9" id="KW-1185">Reference proteome</keyword>
<comment type="caution">
    <text evidence="8">The sequence shown here is derived from an EMBL/GenBank/DDBJ whole genome shotgun (WGS) entry which is preliminary data.</text>
</comment>
<evidence type="ECO:0000313" key="8">
    <source>
        <dbReference type="EMBL" id="PAX58405.1"/>
    </source>
</evidence>